<dbReference type="RefSeq" id="WP_011395892.1">
    <property type="nucleotide sequence ID" value="NC_007645.1"/>
</dbReference>
<name>Q2SKK3_HAHCH</name>
<evidence type="ECO:0000313" key="2">
    <source>
        <dbReference type="Proteomes" id="UP000000238"/>
    </source>
</evidence>
<reference evidence="1 2" key="1">
    <citation type="journal article" date="2005" name="Nucleic Acids Res.">
        <title>Genomic blueprint of Hahella chejuensis, a marine microbe producing an algicidal agent.</title>
        <authorList>
            <person name="Jeong H."/>
            <person name="Yim J.H."/>
            <person name="Lee C."/>
            <person name="Choi S.-H."/>
            <person name="Park Y.K."/>
            <person name="Yoon S.H."/>
            <person name="Hur C.-G."/>
            <person name="Kang H.-Y."/>
            <person name="Kim D."/>
            <person name="Lee H.H."/>
            <person name="Park K.H."/>
            <person name="Park S.-H."/>
            <person name="Park H.-S."/>
            <person name="Lee H.K."/>
            <person name="Oh T.K."/>
            <person name="Kim J.F."/>
        </authorList>
    </citation>
    <scope>NUCLEOTIDE SEQUENCE [LARGE SCALE GENOMIC DNA]</scope>
    <source>
        <strain evidence="1 2">KCTC 2396</strain>
    </source>
</reference>
<accession>Q2SKK3</accession>
<dbReference type="STRING" id="349521.HCH_10007"/>
<organism evidence="1 2">
    <name type="scientific">Hahella chejuensis (strain KCTC 2396)</name>
    <dbReference type="NCBI Taxonomy" id="349521"/>
    <lineage>
        <taxon>Bacteria</taxon>
        <taxon>Pseudomonadati</taxon>
        <taxon>Pseudomonadota</taxon>
        <taxon>Gammaproteobacteria</taxon>
        <taxon>Oceanospirillales</taxon>
        <taxon>Hahellaceae</taxon>
        <taxon>Hahella</taxon>
    </lineage>
</organism>
<dbReference type="eggNOG" id="ENOG5032RUZ">
    <property type="taxonomic scope" value="Bacteria"/>
</dbReference>
<dbReference type="Pfam" id="PF20288">
    <property type="entry name" value="MC2"/>
    <property type="match status" value="1"/>
</dbReference>
<evidence type="ECO:0000313" key="1">
    <source>
        <dbReference type="EMBL" id="ABC28821.1"/>
    </source>
</evidence>
<protein>
    <submittedName>
        <fullName evidence="1">Putative threonine efflux protein</fullName>
    </submittedName>
</protein>
<sequence length="164" mass="18211">MSDQQQPYVTVFNSALETGVRSLVILTANFPDALDLQRLVDFDYLVVHSGDVGGPESLHPPLPMREGELLVRRRIIESGLSLMMSRGLITRIAHAEGIVYQASDYAKPFVDSLATPYMLLLIEKANWVATTFSNMDTSELHKLINGFFDKWTTQFHPSQGLGGG</sequence>
<gene>
    <name evidence="1" type="ordered locus">HCH_10007</name>
</gene>
<keyword evidence="2" id="KW-1185">Reference proteome</keyword>
<dbReference type="AlphaFoldDB" id="Q2SKK3"/>
<dbReference type="OrthoDB" id="8662245at2"/>
<dbReference type="InterPro" id="IPR046904">
    <property type="entry name" value="ABC-3C_MC2"/>
</dbReference>
<dbReference type="EMBL" id="CP000155">
    <property type="protein sequence ID" value="ABC28821.1"/>
    <property type="molecule type" value="Genomic_DNA"/>
</dbReference>
<dbReference type="HOGENOM" id="CLU_134406_0_0_6"/>
<proteinExistence type="predicted"/>
<dbReference type="Proteomes" id="UP000000238">
    <property type="component" value="Chromosome"/>
</dbReference>
<dbReference type="KEGG" id="hch:HCH_10007"/>